<accession>A0ABP8E435</accession>
<evidence type="ECO:0000259" key="3">
    <source>
        <dbReference type="Pfam" id="PF03496"/>
    </source>
</evidence>
<feature type="compositionally biased region" description="Basic and acidic residues" evidence="2">
    <location>
        <begin position="20"/>
        <end position="29"/>
    </location>
</feature>
<feature type="region of interest" description="Disordered" evidence="2">
    <location>
        <begin position="1"/>
        <end position="33"/>
    </location>
</feature>
<sequence>MLGSGPASGHSTAPAYVGDGRIEPSRMDGPDLQPTLVANAADTLLASSKAVRSRGEAVHTAWAGLGTPYQEAPEREQLLAVMDPVKTDTDDFGDRLKRVSAAISGYADTMAPLAAKLSALYEEACAFRQTIDGGVYVSASDPQNPEYKAVAESSSGAIPDYSHVKATTISWKEHGPSVATNTRLLGEYADLYAKLQNAEADCANAITREVENSCVAKVTKVEAWQLRQPGVKLPWGERVEQKRDCREGVVYGIGQSGVHLYQGVVSLVAGYNPQKDIYGDGEAWGQAWVGLGTLVLGVSKIGDPIAWASRLIPDDAPAGLVAMRDMNIAGQDAVVNAAKGIVVADRWKDHPAEAFGETLGNVGTFFIPGADVASALKTGSLGARVASIGGHAADFLVPAGSLLLKGGADLALRAGEGVRIAGESIRLGSSALRGSLADALRNVGDRMPRVEVSWEPARMTPDGVVVPGHLSIDRVESAAAPDAAGGGSGGGGSAGSGSGAEHPPAASHTAVDDAPPRYGERVPGDGGHGAGPHHVVSEHKPASVHDAVQGHDDASGHGGVDANDSASNNATDPETAGTAAGESLAGDSPGHSPVMSRDDFAQLAVSDPKAAFDYASSEQLTRAKGFNMFSGDRYGTAVWGKTMEELPAGERVPTVAYTGDPPIFGNSEDLNTALRTGNGLEVYSGNIAGIDKALSAVPVPEAVIVERATDLEFINRPVFQMVGDQFTEPAYMSTSFGNPPWDATAALLHLEVPPATPAGYLEGITLSPNEHELLLGRNMTYEVDRVVLLEGKYHVFGRVLP</sequence>
<organism evidence="4 5">
    <name type="scientific">Frondihabitans peucedani</name>
    <dbReference type="NCBI Taxonomy" id="598626"/>
    <lineage>
        <taxon>Bacteria</taxon>
        <taxon>Bacillati</taxon>
        <taxon>Actinomycetota</taxon>
        <taxon>Actinomycetes</taxon>
        <taxon>Micrococcales</taxon>
        <taxon>Microbacteriaceae</taxon>
        <taxon>Frondihabitans</taxon>
    </lineage>
</organism>
<protein>
    <recommendedName>
        <fullName evidence="3">ADP ribosyltransferase domain-containing protein</fullName>
    </recommendedName>
</protein>
<evidence type="ECO:0000256" key="2">
    <source>
        <dbReference type="SAM" id="MobiDB-lite"/>
    </source>
</evidence>
<feature type="compositionally biased region" description="Basic and acidic residues" evidence="2">
    <location>
        <begin position="535"/>
        <end position="555"/>
    </location>
</feature>
<dbReference type="SUPFAM" id="SSF56399">
    <property type="entry name" value="ADP-ribosylation"/>
    <property type="match status" value="1"/>
</dbReference>
<feature type="coiled-coil region" evidence="1">
    <location>
        <begin position="181"/>
        <end position="208"/>
    </location>
</feature>
<name>A0ABP8E435_9MICO</name>
<proteinExistence type="predicted"/>
<dbReference type="EMBL" id="BAABAU010000003">
    <property type="protein sequence ID" value="GAA4267008.1"/>
    <property type="molecule type" value="Genomic_DNA"/>
</dbReference>
<evidence type="ECO:0000313" key="4">
    <source>
        <dbReference type="EMBL" id="GAA4267008.1"/>
    </source>
</evidence>
<feature type="domain" description="ADP ribosyltransferase" evidence="3">
    <location>
        <begin position="666"/>
        <end position="789"/>
    </location>
</feature>
<reference evidence="5" key="1">
    <citation type="journal article" date="2019" name="Int. J. Syst. Evol. Microbiol.">
        <title>The Global Catalogue of Microorganisms (GCM) 10K type strain sequencing project: providing services to taxonomists for standard genome sequencing and annotation.</title>
        <authorList>
            <consortium name="The Broad Institute Genomics Platform"/>
            <consortium name="The Broad Institute Genome Sequencing Center for Infectious Disease"/>
            <person name="Wu L."/>
            <person name="Ma J."/>
        </authorList>
    </citation>
    <scope>NUCLEOTIDE SEQUENCE [LARGE SCALE GENOMIC DNA]</scope>
    <source>
        <strain evidence="5">JCM 17442</strain>
    </source>
</reference>
<dbReference type="Gene3D" id="3.90.176.10">
    <property type="entry name" value="Toxin ADP-ribosyltransferase, Chain A, domain 1"/>
    <property type="match status" value="1"/>
</dbReference>
<keyword evidence="5" id="KW-1185">Reference proteome</keyword>
<feature type="compositionally biased region" description="Basic and acidic residues" evidence="2">
    <location>
        <begin position="510"/>
        <end position="523"/>
    </location>
</feature>
<keyword evidence="1" id="KW-0175">Coiled coil</keyword>
<dbReference type="PROSITE" id="PS51996">
    <property type="entry name" value="TR_MART"/>
    <property type="match status" value="1"/>
</dbReference>
<dbReference type="Proteomes" id="UP001501594">
    <property type="component" value="Unassembled WGS sequence"/>
</dbReference>
<feature type="region of interest" description="Disordered" evidence="2">
    <location>
        <begin position="476"/>
        <end position="596"/>
    </location>
</feature>
<feature type="compositionally biased region" description="Gly residues" evidence="2">
    <location>
        <begin position="484"/>
        <end position="498"/>
    </location>
</feature>
<evidence type="ECO:0000256" key="1">
    <source>
        <dbReference type="SAM" id="Coils"/>
    </source>
</evidence>
<gene>
    <name evidence="4" type="ORF">GCM10022256_26200</name>
</gene>
<dbReference type="InterPro" id="IPR003540">
    <property type="entry name" value="ADP-ribosyltransferase"/>
</dbReference>
<comment type="caution">
    <text evidence="4">The sequence shown here is derived from an EMBL/GenBank/DDBJ whole genome shotgun (WGS) entry which is preliminary data.</text>
</comment>
<evidence type="ECO:0000313" key="5">
    <source>
        <dbReference type="Proteomes" id="UP001501594"/>
    </source>
</evidence>
<dbReference type="Pfam" id="PF03496">
    <property type="entry name" value="ADPrib_exo_Tox"/>
    <property type="match status" value="1"/>
</dbReference>